<dbReference type="SUPFAM" id="SSF56112">
    <property type="entry name" value="Protein kinase-like (PK-like)"/>
    <property type="match status" value="1"/>
</dbReference>
<evidence type="ECO:0000256" key="3">
    <source>
        <dbReference type="PIRNR" id="PIRNR006221"/>
    </source>
</evidence>
<accession>A0ABP0G1N2</accession>
<evidence type="ECO:0000313" key="4">
    <source>
        <dbReference type="EMBL" id="CAK8684798.1"/>
    </source>
</evidence>
<keyword evidence="3" id="KW-0418">Kinase</keyword>
<comment type="catalytic activity">
    <reaction evidence="2">
        <text>N(6)-D-ribulosyl-L-lysyl-[protein] + ATP = N(6)-(3-O-phospho-D-ribulosyl)-L-lysyl-[protein] + ADP + H(+)</text>
        <dbReference type="Rhea" id="RHEA:48432"/>
        <dbReference type="Rhea" id="RHEA-COMP:12103"/>
        <dbReference type="Rhea" id="RHEA-COMP:12104"/>
        <dbReference type="ChEBI" id="CHEBI:15378"/>
        <dbReference type="ChEBI" id="CHEBI:30616"/>
        <dbReference type="ChEBI" id="CHEBI:90418"/>
        <dbReference type="ChEBI" id="CHEBI:90420"/>
        <dbReference type="ChEBI" id="CHEBI:456216"/>
        <dbReference type="EC" id="2.7.1.172"/>
    </reaction>
    <physiologicalReaction direction="left-to-right" evidence="2">
        <dbReference type="Rhea" id="RHEA:48433"/>
    </physiologicalReaction>
</comment>
<dbReference type="PIRSF" id="PIRSF006221">
    <property type="entry name" value="Ketosamine-3-kinase"/>
    <property type="match status" value="1"/>
</dbReference>
<dbReference type="Gene3D" id="3.90.1200.10">
    <property type="match status" value="1"/>
</dbReference>
<dbReference type="EC" id="2.7.1.172" evidence="1"/>
<dbReference type="InterPro" id="IPR011009">
    <property type="entry name" value="Kinase-like_dom_sf"/>
</dbReference>
<evidence type="ECO:0000313" key="5">
    <source>
        <dbReference type="Proteomes" id="UP001642483"/>
    </source>
</evidence>
<reference evidence="4 5" key="1">
    <citation type="submission" date="2024-02" db="EMBL/GenBank/DDBJ databases">
        <authorList>
            <person name="Daric V."/>
            <person name="Darras S."/>
        </authorList>
    </citation>
    <scope>NUCLEOTIDE SEQUENCE [LARGE SCALE GENOMIC DNA]</scope>
</reference>
<dbReference type="Proteomes" id="UP001642483">
    <property type="component" value="Unassembled WGS sequence"/>
</dbReference>
<name>A0ABP0G1N2_CLALP</name>
<proteinExistence type="inferred from homology"/>
<sequence>MEDLLKEEFGSNELRSIGNAGVKRRAKRNANVFSLNGEKVFVKCNALKGSRTMYEGEYVSLTKLGHVNVVKAPKPIKVFGRGDNSFFVMEYLEINPVIKNAARRRTSQFVDKFGFDVSTSCGLVSTNNEWVDDWLTFYARNRLKPQIDLVVSTFQDRKVTSFWSGIERLLPKIFTDDLNIIPSLLHGDFWEGNIGEIVNTGKTEAESQLCIFDPASFYGHSEFDLALLHLHGGFHSEFFEAYHNILPKLPGFEKRLKVYMLFHILNGWNHFGSGFQTSTIALMKEISDVCQT</sequence>
<dbReference type="Pfam" id="PF03881">
    <property type="entry name" value="Fructosamin_kin"/>
    <property type="match status" value="1"/>
</dbReference>
<gene>
    <name evidence="4" type="ORF">CVLEPA_LOCUS15912</name>
</gene>
<dbReference type="EMBL" id="CAWYQH010000098">
    <property type="protein sequence ID" value="CAK8684798.1"/>
    <property type="molecule type" value="Genomic_DNA"/>
</dbReference>
<keyword evidence="3" id="KW-0808">Transferase</keyword>
<dbReference type="InterPro" id="IPR016477">
    <property type="entry name" value="Fructo-/Ketosamine-3-kinase"/>
</dbReference>
<protein>
    <recommendedName>
        <fullName evidence="1">protein-ribulosamine 3-kinase</fullName>
        <ecNumber evidence="1">2.7.1.172</ecNumber>
    </recommendedName>
</protein>
<evidence type="ECO:0000256" key="2">
    <source>
        <dbReference type="ARBA" id="ARBA00048655"/>
    </source>
</evidence>
<dbReference type="PANTHER" id="PTHR12149">
    <property type="entry name" value="FRUCTOSAMINE 3 KINASE-RELATED PROTEIN"/>
    <property type="match status" value="1"/>
</dbReference>
<evidence type="ECO:0000256" key="1">
    <source>
        <dbReference type="ARBA" id="ARBA00011961"/>
    </source>
</evidence>
<comment type="caution">
    <text evidence="4">The sequence shown here is derived from an EMBL/GenBank/DDBJ whole genome shotgun (WGS) entry which is preliminary data.</text>
</comment>
<organism evidence="4 5">
    <name type="scientific">Clavelina lepadiformis</name>
    <name type="common">Light-bulb sea squirt</name>
    <name type="synonym">Ascidia lepadiformis</name>
    <dbReference type="NCBI Taxonomy" id="159417"/>
    <lineage>
        <taxon>Eukaryota</taxon>
        <taxon>Metazoa</taxon>
        <taxon>Chordata</taxon>
        <taxon>Tunicata</taxon>
        <taxon>Ascidiacea</taxon>
        <taxon>Aplousobranchia</taxon>
        <taxon>Clavelinidae</taxon>
        <taxon>Clavelina</taxon>
    </lineage>
</organism>
<keyword evidence="5" id="KW-1185">Reference proteome</keyword>
<dbReference type="PANTHER" id="PTHR12149:SF8">
    <property type="entry name" value="PROTEIN-RIBULOSAMINE 3-KINASE"/>
    <property type="match status" value="1"/>
</dbReference>
<comment type="similarity">
    <text evidence="3">Belongs to the fructosamine kinase family.</text>
</comment>